<gene>
    <name evidence="1" type="ORF">G4B88_021038</name>
</gene>
<dbReference type="Proteomes" id="UP000583929">
    <property type="component" value="Unassembled WGS sequence"/>
</dbReference>
<reference evidence="1 2" key="1">
    <citation type="journal article" date="2020" name="bioRxiv">
        <title>Sequence and annotation of 42 cannabis genomes reveals extensive copy number variation in cannabinoid synthesis and pathogen resistance genes.</title>
        <authorList>
            <person name="Mckernan K.J."/>
            <person name="Helbert Y."/>
            <person name="Kane L.T."/>
            <person name="Ebling H."/>
            <person name="Zhang L."/>
            <person name="Liu B."/>
            <person name="Eaton Z."/>
            <person name="Mclaughlin S."/>
            <person name="Kingan S."/>
            <person name="Baybayan P."/>
            <person name="Concepcion G."/>
            <person name="Jordan M."/>
            <person name="Riva A."/>
            <person name="Barbazuk W."/>
            <person name="Harkins T."/>
        </authorList>
    </citation>
    <scope>NUCLEOTIDE SEQUENCE [LARGE SCALE GENOMIC DNA]</scope>
    <source>
        <strain evidence="2">cv. Jamaican Lion 4</strain>
        <tissue evidence="1">Leaf</tissue>
    </source>
</reference>
<evidence type="ECO:0000313" key="1">
    <source>
        <dbReference type="EMBL" id="KAF4399824.1"/>
    </source>
</evidence>
<dbReference type="EMBL" id="JAATIQ010000020">
    <property type="protein sequence ID" value="KAF4399824.1"/>
    <property type="molecule type" value="Genomic_DNA"/>
</dbReference>
<name>A0A7J6HWZ5_CANSA</name>
<dbReference type="PANTHER" id="PTHR45631">
    <property type="entry name" value="OS07G0107800 PROTEIN-RELATED"/>
    <property type="match status" value="1"/>
</dbReference>
<sequence>MLNIKSKYGVQKNWQGDPCGPKTYIWDGLNCSFNGEDGVRIISLYKLILMWIDGRDCLLYIRSYYDTISVSL</sequence>
<protein>
    <submittedName>
        <fullName evidence="1">Uncharacterized protein</fullName>
    </submittedName>
</protein>
<accession>A0A7J6HWZ5</accession>
<proteinExistence type="predicted"/>
<keyword evidence="2" id="KW-1185">Reference proteome</keyword>
<comment type="caution">
    <text evidence="1">The sequence shown here is derived from an EMBL/GenBank/DDBJ whole genome shotgun (WGS) entry which is preliminary data.</text>
</comment>
<organism evidence="1 2">
    <name type="scientific">Cannabis sativa</name>
    <name type="common">Hemp</name>
    <name type="synonym">Marijuana</name>
    <dbReference type="NCBI Taxonomy" id="3483"/>
    <lineage>
        <taxon>Eukaryota</taxon>
        <taxon>Viridiplantae</taxon>
        <taxon>Streptophyta</taxon>
        <taxon>Embryophyta</taxon>
        <taxon>Tracheophyta</taxon>
        <taxon>Spermatophyta</taxon>
        <taxon>Magnoliopsida</taxon>
        <taxon>eudicotyledons</taxon>
        <taxon>Gunneridae</taxon>
        <taxon>Pentapetalae</taxon>
        <taxon>rosids</taxon>
        <taxon>fabids</taxon>
        <taxon>Rosales</taxon>
        <taxon>Cannabaceae</taxon>
        <taxon>Cannabis</taxon>
    </lineage>
</organism>
<dbReference type="PANTHER" id="PTHR45631:SF202">
    <property type="entry name" value="SENESCENCE-INDUCED RECEPTOR-LIKE SERINE_THREONINE-PROTEIN KINASE"/>
    <property type="match status" value="1"/>
</dbReference>
<dbReference type="AlphaFoldDB" id="A0A7J6HWZ5"/>
<evidence type="ECO:0000313" key="2">
    <source>
        <dbReference type="Proteomes" id="UP000583929"/>
    </source>
</evidence>